<dbReference type="AlphaFoldDB" id="A0A0V0QKA1"/>
<accession>A0A0V0QKA1</accession>
<name>A0A0V0QKA1_PSEPJ</name>
<evidence type="ECO:0000256" key="1">
    <source>
        <dbReference type="SAM" id="Coils"/>
    </source>
</evidence>
<proteinExistence type="predicted"/>
<dbReference type="Proteomes" id="UP000054937">
    <property type="component" value="Unassembled WGS sequence"/>
</dbReference>
<evidence type="ECO:0000313" key="2">
    <source>
        <dbReference type="EMBL" id="KRX02729.1"/>
    </source>
</evidence>
<organism evidence="2 3">
    <name type="scientific">Pseudocohnilembus persalinus</name>
    <name type="common">Ciliate</name>
    <dbReference type="NCBI Taxonomy" id="266149"/>
    <lineage>
        <taxon>Eukaryota</taxon>
        <taxon>Sar</taxon>
        <taxon>Alveolata</taxon>
        <taxon>Ciliophora</taxon>
        <taxon>Intramacronucleata</taxon>
        <taxon>Oligohymenophorea</taxon>
        <taxon>Scuticociliatia</taxon>
        <taxon>Philasterida</taxon>
        <taxon>Pseudocohnilembidae</taxon>
        <taxon>Pseudocohnilembus</taxon>
    </lineage>
</organism>
<evidence type="ECO:0000313" key="3">
    <source>
        <dbReference type="Proteomes" id="UP000054937"/>
    </source>
</evidence>
<comment type="caution">
    <text evidence="2">The sequence shown here is derived from an EMBL/GenBank/DDBJ whole genome shotgun (WGS) entry which is preliminary data.</text>
</comment>
<feature type="coiled-coil region" evidence="1">
    <location>
        <begin position="120"/>
        <end position="147"/>
    </location>
</feature>
<dbReference type="OrthoDB" id="297271at2759"/>
<keyword evidence="3" id="KW-1185">Reference proteome</keyword>
<sequence>MGSNGDMAKINLNLRSQVYSQQKKFSSDLKVRAINKNIDNVIFGQVLSNTLFYKPKGRQINNNNKTEKSLKNMKKQIVLQSYKEEDHPINQMINEPENKFIPFIYERDAMGRLIKDKYIKNDQKEKDQQQKQQIQQLKNNYDDEQYENQKGISDRNSQFYEQMTATQNSDLNLFKRLKQVEQQNNQENSYIIKENKDSQQILKQKQIERNNYINQVDSSFDRYIIGLEKQKSETIHYVISQNILGKIKDFRKQIKR</sequence>
<dbReference type="EMBL" id="LDAU01000152">
    <property type="protein sequence ID" value="KRX02729.1"/>
    <property type="molecule type" value="Genomic_DNA"/>
</dbReference>
<keyword evidence="1" id="KW-0175">Coiled coil</keyword>
<reference evidence="2 3" key="1">
    <citation type="journal article" date="2015" name="Sci. Rep.">
        <title>Genome of the facultative scuticociliatosis pathogen Pseudocohnilembus persalinus provides insight into its virulence through horizontal gene transfer.</title>
        <authorList>
            <person name="Xiong J."/>
            <person name="Wang G."/>
            <person name="Cheng J."/>
            <person name="Tian M."/>
            <person name="Pan X."/>
            <person name="Warren A."/>
            <person name="Jiang C."/>
            <person name="Yuan D."/>
            <person name="Miao W."/>
        </authorList>
    </citation>
    <scope>NUCLEOTIDE SEQUENCE [LARGE SCALE GENOMIC DNA]</scope>
    <source>
        <strain evidence="2">36N120E</strain>
    </source>
</reference>
<gene>
    <name evidence="2" type="ORF">PPERSA_02219</name>
</gene>
<protein>
    <submittedName>
        <fullName evidence="2">Uncharacterized protein</fullName>
    </submittedName>
</protein>
<dbReference type="InParanoid" id="A0A0V0QKA1"/>